<dbReference type="Proteomes" id="UP000626092">
    <property type="component" value="Unassembled WGS sequence"/>
</dbReference>
<evidence type="ECO:0000313" key="2">
    <source>
        <dbReference type="Proteomes" id="UP000626092"/>
    </source>
</evidence>
<proteinExistence type="predicted"/>
<keyword evidence="2" id="KW-1185">Reference proteome</keyword>
<name>A0A834GDX7_RHOSS</name>
<dbReference type="PANTHER" id="PTHR48435">
    <property type="entry name" value="POLYPROTEIN"/>
    <property type="match status" value="1"/>
</dbReference>
<evidence type="ECO:0000313" key="1">
    <source>
        <dbReference type="EMBL" id="KAF7132431.1"/>
    </source>
</evidence>
<dbReference type="InterPro" id="IPR053098">
    <property type="entry name" value="Petuviruses_polyprotein"/>
</dbReference>
<dbReference type="EMBL" id="WJXA01000009">
    <property type="protein sequence ID" value="KAF7132431.1"/>
    <property type="molecule type" value="Genomic_DNA"/>
</dbReference>
<protein>
    <submittedName>
        <fullName evidence="1">Uncharacterized protein</fullName>
    </submittedName>
</protein>
<dbReference type="PANTHER" id="PTHR48435:SF1">
    <property type="entry name" value="POLYPROTEIN"/>
    <property type="match status" value="1"/>
</dbReference>
<comment type="caution">
    <text evidence="1">The sequence shown here is derived from an EMBL/GenBank/DDBJ whole genome shotgun (WGS) entry which is preliminary data.</text>
</comment>
<sequence length="172" mass="19922">MTITMYMSSNKMTTASLICPPAWKEEEGCSENKISEKRYESGDPEVGFLTRKKYVPKTRFSEKRYESGDPEVGFLWEPFWPKFNYCASSSDRLLMFQTTSVSSEEDFPSLEYEKAQEHPNIYAGFQILSSRMPMAAQSRLKRAVEATLNWKSENAIVRNKVLKRLELAQSRM</sequence>
<organism evidence="1 2">
    <name type="scientific">Rhododendron simsii</name>
    <name type="common">Sims's rhododendron</name>
    <dbReference type="NCBI Taxonomy" id="118357"/>
    <lineage>
        <taxon>Eukaryota</taxon>
        <taxon>Viridiplantae</taxon>
        <taxon>Streptophyta</taxon>
        <taxon>Embryophyta</taxon>
        <taxon>Tracheophyta</taxon>
        <taxon>Spermatophyta</taxon>
        <taxon>Magnoliopsida</taxon>
        <taxon>eudicotyledons</taxon>
        <taxon>Gunneridae</taxon>
        <taxon>Pentapetalae</taxon>
        <taxon>asterids</taxon>
        <taxon>Ericales</taxon>
        <taxon>Ericaceae</taxon>
        <taxon>Ericoideae</taxon>
        <taxon>Rhodoreae</taxon>
        <taxon>Rhododendron</taxon>
    </lineage>
</organism>
<dbReference type="AlphaFoldDB" id="A0A834GDX7"/>
<accession>A0A834GDX7</accession>
<gene>
    <name evidence="1" type="ORF">RHSIM_Rhsim09G0024600</name>
</gene>
<reference evidence="1" key="1">
    <citation type="submission" date="2019-11" db="EMBL/GenBank/DDBJ databases">
        <authorList>
            <person name="Liu Y."/>
            <person name="Hou J."/>
            <person name="Li T.-Q."/>
            <person name="Guan C.-H."/>
            <person name="Wu X."/>
            <person name="Wu H.-Z."/>
            <person name="Ling F."/>
            <person name="Zhang R."/>
            <person name="Shi X.-G."/>
            <person name="Ren J.-P."/>
            <person name="Chen E.-F."/>
            <person name="Sun J.-M."/>
        </authorList>
    </citation>
    <scope>NUCLEOTIDE SEQUENCE</scope>
    <source>
        <strain evidence="1">Adult_tree_wgs_1</strain>
        <tissue evidence="1">Leaves</tissue>
    </source>
</reference>